<dbReference type="GO" id="GO:0034067">
    <property type="term" value="P:protein localization to Golgi apparatus"/>
    <property type="evidence" value="ECO:0007669"/>
    <property type="project" value="TreeGrafter"/>
</dbReference>
<evidence type="ECO:0000256" key="8">
    <source>
        <dbReference type="ARBA" id="ARBA00023136"/>
    </source>
</evidence>
<keyword evidence="8 10" id="KW-0472">Membrane</keyword>
<keyword evidence="12" id="KW-1185">Reference proteome</keyword>
<keyword evidence="5" id="KW-0653">Protein transport</keyword>
<comment type="subcellular location">
    <subcellularLocation>
        <location evidence="1">Golgi apparatus membrane</location>
        <topology evidence="1">Multi-pass membrane protein</topology>
    </subcellularLocation>
</comment>
<evidence type="ECO:0000256" key="9">
    <source>
        <dbReference type="SAM" id="MobiDB-lite"/>
    </source>
</evidence>
<evidence type="ECO:0000256" key="6">
    <source>
        <dbReference type="ARBA" id="ARBA00022989"/>
    </source>
</evidence>
<evidence type="ECO:0000256" key="2">
    <source>
        <dbReference type="ARBA" id="ARBA00008160"/>
    </source>
</evidence>
<dbReference type="Proteomes" id="UP000268162">
    <property type="component" value="Unassembled WGS sequence"/>
</dbReference>
<keyword evidence="4 10" id="KW-0812">Transmembrane</keyword>
<dbReference type="GO" id="GO:0005829">
    <property type="term" value="C:cytosol"/>
    <property type="evidence" value="ECO:0007669"/>
    <property type="project" value="GOC"/>
</dbReference>
<feature type="transmembrane region" description="Helical" evidence="10">
    <location>
        <begin position="93"/>
        <end position="113"/>
    </location>
</feature>
<dbReference type="GO" id="GO:0043001">
    <property type="term" value="P:Golgi to plasma membrane protein transport"/>
    <property type="evidence" value="ECO:0007669"/>
    <property type="project" value="TreeGrafter"/>
</dbReference>
<evidence type="ECO:0000256" key="1">
    <source>
        <dbReference type="ARBA" id="ARBA00004653"/>
    </source>
</evidence>
<gene>
    <name evidence="11" type="ORF">BJ085DRAFT_35277</name>
</gene>
<dbReference type="EMBL" id="ML002221">
    <property type="protein sequence ID" value="RKP40182.1"/>
    <property type="molecule type" value="Genomic_DNA"/>
</dbReference>
<evidence type="ECO:0000256" key="4">
    <source>
        <dbReference type="ARBA" id="ARBA00022692"/>
    </source>
</evidence>
<feature type="transmembrane region" description="Helical" evidence="10">
    <location>
        <begin position="64"/>
        <end position="86"/>
    </location>
</feature>
<name>A0A4Q0A450_9FUNG</name>
<dbReference type="GO" id="GO:0006895">
    <property type="term" value="P:Golgi to endosome transport"/>
    <property type="evidence" value="ECO:0007669"/>
    <property type="project" value="TreeGrafter"/>
</dbReference>
<dbReference type="Pfam" id="PF09801">
    <property type="entry name" value="SYS1"/>
    <property type="match status" value="1"/>
</dbReference>
<feature type="transmembrane region" description="Helical" evidence="10">
    <location>
        <begin position="119"/>
        <end position="141"/>
    </location>
</feature>
<dbReference type="AlphaFoldDB" id="A0A4Q0A450"/>
<dbReference type="GO" id="GO:0005802">
    <property type="term" value="C:trans-Golgi network"/>
    <property type="evidence" value="ECO:0007669"/>
    <property type="project" value="TreeGrafter"/>
</dbReference>
<evidence type="ECO:0000313" key="12">
    <source>
        <dbReference type="Proteomes" id="UP000268162"/>
    </source>
</evidence>
<comment type="similarity">
    <text evidence="2">Belongs to the SYS1 family.</text>
</comment>
<dbReference type="PANTHER" id="PTHR12952:SF0">
    <property type="entry name" value="PROTEIN SYS1 HOMOLOG"/>
    <property type="match status" value="1"/>
</dbReference>
<accession>A0A4Q0A450</accession>
<feature type="transmembrane region" description="Helical" evidence="10">
    <location>
        <begin position="12"/>
        <end position="44"/>
    </location>
</feature>
<evidence type="ECO:0000256" key="7">
    <source>
        <dbReference type="ARBA" id="ARBA00023034"/>
    </source>
</evidence>
<dbReference type="InterPro" id="IPR019185">
    <property type="entry name" value="Integral_membrane_SYS1-rel"/>
</dbReference>
<keyword evidence="6 10" id="KW-1133">Transmembrane helix</keyword>
<proteinExistence type="inferred from homology"/>
<evidence type="ECO:0000256" key="10">
    <source>
        <dbReference type="SAM" id="Phobius"/>
    </source>
</evidence>
<dbReference type="GO" id="GO:0000139">
    <property type="term" value="C:Golgi membrane"/>
    <property type="evidence" value="ECO:0007669"/>
    <property type="project" value="UniProtKB-SubCell"/>
</dbReference>
<dbReference type="STRING" id="215637.A0A4Q0A450"/>
<evidence type="ECO:0000313" key="11">
    <source>
        <dbReference type="EMBL" id="RKP40182.1"/>
    </source>
</evidence>
<protein>
    <submittedName>
        <fullName evidence="11">Integral membrane protein S linking to the trans Golgi network-domain-containing protein</fullName>
    </submittedName>
</protein>
<dbReference type="PANTHER" id="PTHR12952">
    <property type="entry name" value="SYS1"/>
    <property type="match status" value="1"/>
</dbReference>
<feature type="region of interest" description="Disordered" evidence="9">
    <location>
        <begin position="183"/>
        <end position="229"/>
    </location>
</feature>
<evidence type="ECO:0000256" key="3">
    <source>
        <dbReference type="ARBA" id="ARBA00022448"/>
    </source>
</evidence>
<reference evidence="12" key="1">
    <citation type="journal article" date="2018" name="Nat. Microbiol.">
        <title>Leveraging single-cell genomics to expand the fungal tree of life.</title>
        <authorList>
            <person name="Ahrendt S.R."/>
            <person name="Quandt C.A."/>
            <person name="Ciobanu D."/>
            <person name="Clum A."/>
            <person name="Salamov A."/>
            <person name="Andreopoulos B."/>
            <person name="Cheng J.F."/>
            <person name="Woyke T."/>
            <person name="Pelin A."/>
            <person name="Henrissat B."/>
            <person name="Reynolds N.K."/>
            <person name="Benny G.L."/>
            <person name="Smith M.E."/>
            <person name="James T.Y."/>
            <person name="Grigoriev I.V."/>
        </authorList>
    </citation>
    <scope>NUCLEOTIDE SEQUENCE [LARGE SCALE GENOMIC DNA]</scope>
    <source>
        <strain evidence="12">RSA 468</strain>
    </source>
</reference>
<organism evidence="11 12">
    <name type="scientific">Dimargaris cristalligena</name>
    <dbReference type="NCBI Taxonomy" id="215637"/>
    <lineage>
        <taxon>Eukaryota</taxon>
        <taxon>Fungi</taxon>
        <taxon>Fungi incertae sedis</taxon>
        <taxon>Zoopagomycota</taxon>
        <taxon>Kickxellomycotina</taxon>
        <taxon>Dimargaritomycetes</taxon>
        <taxon>Dimargaritales</taxon>
        <taxon>Dimargaritaceae</taxon>
        <taxon>Dimargaris</taxon>
    </lineage>
</organism>
<keyword evidence="7" id="KW-0333">Golgi apparatus</keyword>
<evidence type="ECO:0000256" key="5">
    <source>
        <dbReference type="ARBA" id="ARBA00022927"/>
    </source>
</evidence>
<feature type="compositionally biased region" description="Low complexity" evidence="9">
    <location>
        <begin position="213"/>
        <end position="229"/>
    </location>
</feature>
<keyword evidence="3" id="KW-0813">Transport</keyword>
<sequence>MAKYKNSFRASAWDPIMIIAQIAAFQSISYVSLGLLITAAQVLLGLDSSLDHALHYTSLRSDTVFGWTLAAIWLVQAIVGILLLGYIVERVRLCVDFTLTFFGIHLVMVSVYSHRLPNFFFWWLVSLVYVVVTILGGEWFCMRREMRPIQFGSSADNEHDGDHHHHHPDEMVDDANDMLMVGSNGHGNGGRASSSSTSDQRGRHHYLPLVETGRPSSSGRGNNGSFRVD</sequence>